<dbReference type="CDD" id="cd00829">
    <property type="entry name" value="SCP-x_thiolase"/>
    <property type="match status" value="1"/>
</dbReference>
<protein>
    <submittedName>
        <fullName evidence="2">Acetyl-CoA acetyltransferase</fullName>
    </submittedName>
</protein>
<sequence length="384" mass="41893">MNERVAIIGIGYTQLRPLSPDVSFREMIYEAAVKAYNDAGIEPKDVDTFVAISEDYNEGTAIFDEYVPDQIGAVLKPVHTITQDAITAISACVMQIKTGIFNIAVLEGHSKASNILYPSHIEAFALDPISIRPLGFNPLFLAGLEMQRFLLERGCNEYHCALVVSKNKKNAMKNPIAAYPGEISISDVLSSNPVSFPLKELDISKRADGAFVIILARESIAKKLSDKPVYIEGIGWCQETPNIEKRDLVNALYLTYAANMAYSQAGIRNPLKEIDFAEIDDTFSYKELQHIEALGISRSGESGNMLEEGYFDFDGELPVNVSGGSLGCGNLYDANGLRGICEAVLQLREEAGERQIPACEIGLVASWKGLPSASGGVLILSNRE</sequence>
<evidence type="ECO:0000313" key="2">
    <source>
        <dbReference type="EMBL" id="HGK54094.1"/>
    </source>
</evidence>
<name>A0A7V3ZTX6_UNCW3</name>
<dbReference type="InterPro" id="IPR002155">
    <property type="entry name" value="Thiolase"/>
</dbReference>
<dbReference type="EMBL" id="DTDP01000166">
    <property type="protein sequence ID" value="HGK54094.1"/>
    <property type="molecule type" value="Genomic_DNA"/>
</dbReference>
<dbReference type="InterPro" id="IPR055140">
    <property type="entry name" value="Thiolase_C_2"/>
</dbReference>
<feature type="domain" description="Thiolase C-terminal" evidence="1">
    <location>
        <begin position="243"/>
        <end position="381"/>
    </location>
</feature>
<dbReference type="Pfam" id="PF22691">
    <property type="entry name" value="Thiolase_C_1"/>
    <property type="match status" value="1"/>
</dbReference>
<accession>A0A7V3ZTX6</accession>
<dbReference type="PANTHER" id="PTHR42870:SF6">
    <property type="entry name" value="ACETYL-COA C-ACYLTRANSFERASE"/>
    <property type="match status" value="1"/>
</dbReference>
<organism evidence="2">
    <name type="scientific">candidate division WOR-3 bacterium</name>
    <dbReference type="NCBI Taxonomy" id="2052148"/>
    <lineage>
        <taxon>Bacteria</taxon>
        <taxon>Bacteria division WOR-3</taxon>
    </lineage>
</organism>
<dbReference type="InterPro" id="IPR016039">
    <property type="entry name" value="Thiolase-like"/>
</dbReference>
<keyword evidence="2" id="KW-0808">Transferase</keyword>
<dbReference type="Gene3D" id="3.40.47.10">
    <property type="match status" value="1"/>
</dbReference>
<proteinExistence type="predicted"/>
<dbReference type="AlphaFoldDB" id="A0A7V3ZTX6"/>
<dbReference type="SUPFAM" id="SSF53901">
    <property type="entry name" value="Thiolase-like"/>
    <property type="match status" value="1"/>
</dbReference>
<dbReference type="PIRSF" id="PIRSF000429">
    <property type="entry name" value="Ac-CoA_Ac_transf"/>
    <property type="match status" value="1"/>
</dbReference>
<reference evidence="2" key="1">
    <citation type="journal article" date="2020" name="mSystems">
        <title>Genome- and Community-Level Interaction Insights into Carbon Utilization and Element Cycling Functions of Hydrothermarchaeota in Hydrothermal Sediment.</title>
        <authorList>
            <person name="Zhou Z."/>
            <person name="Liu Y."/>
            <person name="Xu W."/>
            <person name="Pan J."/>
            <person name="Luo Z.H."/>
            <person name="Li M."/>
        </authorList>
    </citation>
    <scope>NUCLEOTIDE SEQUENCE [LARGE SCALE GENOMIC DNA]</scope>
    <source>
        <strain evidence="2">SpSt-695</strain>
    </source>
</reference>
<gene>
    <name evidence="2" type="ORF">ENU72_03615</name>
</gene>
<comment type="caution">
    <text evidence="2">The sequence shown here is derived from an EMBL/GenBank/DDBJ whole genome shotgun (WGS) entry which is preliminary data.</text>
</comment>
<dbReference type="PANTHER" id="PTHR42870">
    <property type="entry name" value="ACETYL-COA C-ACETYLTRANSFERASE"/>
    <property type="match status" value="1"/>
</dbReference>
<dbReference type="GO" id="GO:0016747">
    <property type="term" value="F:acyltransferase activity, transferring groups other than amino-acyl groups"/>
    <property type="evidence" value="ECO:0007669"/>
    <property type="project" value="InterPro"/>
</dbReference>
<evidence type="ECO:0000259" key="1">
    <source>
        <dbReference type="Pfam" id="PF22691"/>
    </source>
</evidence>